<feature type="compositionally biased region" description="Basic and acidic residues" evidence="1">
    <location>
        <begin position="1"/>
        <end position="12"/>
    </location>
</feature>
<protein>
    <submittedName>
        <fullName evidence="2">Uncharacterized protein</fullName>
    </submittedName>
</protein>
<feature type="region of interest" description="Disordered" evidence="1">
    <location>
        <begin position="1"/>
        <end position="67"/>
    </location>
</feature>
<evidence type="ECO:0000313" key="2">
    <source>
        <dbReference type="EMBL" id="OJZ83278.1"/>
    </source>
</evidence>
<dbReference type="Proteomes" id="UP000184063">
    <property type="component" value="Unassembled WGS sequence"/>
</dbReference>
<dbReference type="EMBL" id="KV878246">
    <property type="protein sequence ID" value="OJZ83278.1"/>
    <property type="molecule type" value="Genomic_DNA"/>
</dbReference>
<dbReference type="OrthoDB" id="10469934at2759"/>
<evidence type="ECO:0000256" key="1">
    <source>
        <dbReference type="SAM" id="MobiDB-lite"/>
    </source>
</evidence>
<feature type="region of interest" description="Disordered" evidence="1">
    <location>
        <begin position="98"/>
        <end position="133"/>
    </location>
</feature>
<accession>A0A1M3T957</accession>
<feature type="compositionally biased region" description="Polar residues" evidence="1">
    <location>
        <begin position="28"/>
        <end position="47"/>
    </location>
</feature>
<organism evidence="2 3">
    <name type="scientific">Aspergillus luchuensis (strain CBS 106.47)</name>
    <dbReference type="NCBI Taxonomy" id="1137211"/>
    <lineage>
        <taxon>Eukaryota</taxon>
        <taxon>Fungi</taxon>
        <taxon>Dikarya</taxon>
        <taxon>Ascomycota</taxon>
        <taxon>Pezizomycotina</taxon>
        <taxon>Eurotiomycetes</taxon>
        <taxon>Eurotiomycetidae</taxon>
        <taxon>Eurotiales</taxon>
        <taxon>Aspergillaceae</taxon>
        <taxon>Aspergillus</taxon>
        <taxon>Aspergillus subgen. Circumdati</taxon>
    </lineage>
</organism>
<proteinExistence type="predicted"/>
<reference evidence="3" key="1">
    <citation type="journal article" date="2017" name="Genome Biol.">
        <title>Comparative genomics reveals high biological diversity and specific adaptations in the industrially and medically important fungal genus Aspergillus.</title>
        <authorList>
            <person name="de Vries R.P."/>
            <person name="Riley R."/>
            <person name="Wiebenga A."/>
            <person name="Aguilar-Osorio G."/>
            <person name="Amillis S."/>
            <person name="Uchima C.A."/>
            <person name="Anderluh G."/>
            <person name="Asadollahi M."/>
            <person name="Askin M."/>
            <person name="Barry K."/>
            <person name="Battaglia E."/>
            <person name="Bayram O."/>
            <person name="Benocci T."/>
            <person name="Braus-Stromeyer S.A."/>
            <person name="Caldana C."/>
            <person name="Canovas D."/>
            <person name="Cerqueira G.C."/>
            <person name="Chen F."/>
            <person name="Chen W."/>
            <person name="Choi C."/>
            <person name="Clum A."/>
            <person name="Dos Santos R.A."/>
            <person name="Damasio A.R."/>
            <person name="Diallinas G."/>
            <person name="Emri T."/>
            <person name="Fekete E."/>
            <person name="Flipphi M."/>
            <person name="Freyberg S."/>
            <person name="Gallo A."/>
            <person name="Gournas C."/>
            <person name="Habgood R."/>
            <person name="Hainaut M."/>
            <person name="Harispe M.L."/>
            <person name="Henrissat B."/>
            <person name="Hilden K.S."/>
            <person name="Hope R."/>
            <person name="Hossain A."/>
            <person name="Karabika E."/>
            <person name="Karaffa L."/>
            <person name="Karanyi Z."/>
            <person name="Krasevec N."/>
            <person name="Kuo A."/>
            <person name="Kusch H."/>
            <person name="LaButti K."/>
            <person name="Lagendijk E.L."/>
            <person name="Lapidus A."/>
            <person name="Levasseur A."/>
            <person name="Lindquist E."/>
            <person name="Lipzen A."/>
            <person name="Logrieco A.F."/>
            <person name="MacCabe A."/>
            <person name="Maekelae M.R."/>
            <person name="Malavazi I."/>
            <person name="Melin P."/>
            <person name="Meyer V."/>
            <person name="Mielnichuk N."/>
            <person name="Miskei M."/>
            <person name="Molnar A.P."/>
            <person name="Mule G."/>
            <person name="Ngan C.Y."/>
            <person name="Orejas M."/>
            <person name="Orosz E."/>
            <person name="Ouedraogo J.P."/>
            <person name="Overkamp K.M."/>
            <person name="Park H.-S."/>
            <person name="Perrone G."/>
            <person name="Piumi F."/>
            <person name="Punt P.J."/>
            <person name="Ram A.F."/>
            <person name="Ramon A."/>
            <person name="Rauscher S."/>
            <person name="Record E."/>
            <person name="Riano-Pachon D.M."/>
            <person name="Robert V."/>
            <person name="Roehrig J."/>
            <person name="Ruller R."/>
            <person name="Salamov A."/>
            <person name="Salih N.S."/>
            <person name="Samson R.A."/>
            <person name="Sandor E."/>
            <person name="Sanguinetti M."/>
            <person name="Schuetze T."/>
            <person name="Sepcic K."/>
            <person name="Shelest E."/>
            <person name="Sherlock G."/>
            <person name="Sophianopoulou V."/>
            <person name="Squina F.M."/>
            <person name="Sun H."/>
            <person name="Susca A."/>
            <person name="Todd R.B."/>
            <person name="Tsang A."/>
            <person name="Unkles S.E."/>
            <person name="van de Wiele N."/>
            <person name="van Rossen-Uffink D."/>
            <person name="Oliveira J.V."/>
            <person name="Vesth T.C."/>
            <person name="Visser J."/>
            <person name="Yu J.-H."/>
            <person name="Zhou M."/>
            <person name="Andersen M.R."/>
            <person name="Archer D.B."/>
            <person name="Baker S.E."/>
            <person name="Benoit I."/>
            <person name="Brakhage A.A."/>
            <person name="Braus G.H."/>
            <person name="Fischer R."/>
            <person name="Frisvad J.C."/>
            <person name="Goldman G.H."/>
            <person name="Houbraken J."/>
            <person name="Oakley B."/>
            <person name="Pocsi I."/>
            <person name="Scazzocchio C."/>
            <person name="Seiboth B."/>
            <person name="vanKuyk P.A."/>
            <person name="Wortman J."/>
            <person name="Dyer P.S."/>
            <person name="Grigoriev I.V."/>
        </authorList>
    </citation>
    <scope>NUCLEOTIDE SEQUENCE [LARGE SCALE GENOMIC DNA]</scope>
    <source>
        <strain evidence="3">CBS 106.47</strain>
    </source>
</reference>
<gene>
    <name evidence="2" type="ORF">ASPFODRAFT_210102</name>
</gene>
<sequence>MFSERQPDEIHAPRQRPSTDTPILVFTPTMSFPASPTSPDRFNTWSATDPGKNARSVNKTNSDDGGGGNLTIEPAVFGQLDQVNLVMLQCLVEPSRLARPMRGPRHPDDREAAYNMKRTSPAAISGLGSPEMK</sequence>
<evidence type="ECO:0000313" key="3">
    <source>
        <dbReference type="Proteomes" id="UP000184063"/>
    </source>
</evidence>
<dbReference type="AlphaFoldDB" id="A0A1M3T957"/>
<name>A0A1M3T957_ASPLC</name>
<dbReference type="VEuPathDB" id="FungiDB:ASPFODRAFT_210102"/>